<reference evidence="1 2" key="1">
    <citation type="submission" date="2014-09" db="EMBL/GenBank/DDBJ databases">
        <title>High-quality draft genome sequence of Kocuria marina SO9-6, an actinobacterium isolated from a copper mine.</title>
        <authorList>
            <person name="Castro D.B."/>
            <person name="Pereira L.B."/>
            <person name="Silva M.V."/>
            <person name="Silva B.P."/>
            <person name="Zanardi B.R."/>
            <person name="Carlos C."/>
            <person name="Belgini D.R."/>
            <person name="Limache E.G."/>
            <person name="Lacerda G.V."/>
            <person name="Nery M.B."/>
            <person name="Gomes M.B."/>
            <person name="Souza S."/>
            <person name="Silva T.M."/>
            <person name="Rodrigues V.D."/>
            <person name="Paulino L.C."/>
            <person name="Vicentini R."/>
            <person name="Ferraz L.F."/>
            <person name="Ottoboni L.M."/>
        </authorList>
    </citation>
    <scope>NUCLEOTIDE SEQUENCE [LARGE SCALE GENOMIC DNA]</scope>
    <source>
        <strain evidence="1 2">SO9-6</strain>
    </source>
</reference>
<dbReference type="AlphaFoldDB" id="A0A0B0DBV1"/>
<dbReference type="SUPFAM" id="SSF48150">
    <property type="entry name" value="DNA-glycosylase"/>
    <property type="match status" value="1"/>
</dbReference>
<keyword evidence="1" id="KW-0255">Endonuclease</keyword>
<keyword evidence="1" id="KW-0378">Hydrolase</keyword>
<accession>A0A0B0DBV1</accession>
<gene>
    <name evidence="1" type="ORF">AS25_12225</name>
</gene>
<dbReference type="GO" id="GO:0004519">
    <property type="term" value="F:endonuclease activity"/>
    <property type="evidence" value="ECO:0007669"/>
    <property type="project" value="UniProtKB-KW"/>
</dbReference>
<dbReference type="EMBL" id="JROM01000055">
    <property type="protein sequence ID" value="KHE73632.1"/>
    <property type="molecule type" value="Genomic_DNA"/>
</dbReference>
<dbReference type="Proteomes" id="UP000030664">
    <property type="component" value="Unassembled WGS sequence"/>
</dbReference>
<organism evidence="1 2">
    <name type="scientific">Kocuria marina</name>
    <dbReference type="NCBI Taxonomy" id="223184"/>
    <lineage>
        <taxon>Bacteria</taxon>
        <taxon>Bacillati</taxon>
        <taxon>Actinomycetota</taxon>
        <taxon>Actinomycetes</taxon>
        <taxon>Micrococcales</taxon>
        <taxon>Micrococcaceae</taxon>
        <taxon>Kocuria</taxon>
    </lineage>
</organism>
<evidence type="ECO:0000313" key="2">
    <source>
        <dbReference type="Proteomes" id="UP000030664"/>
    </source>
</evidence>
<protein>
    <submittedName>
        <fullName evidence="1">Endonuclease</fullName>
    </submittedName>
</protein>
<name>A0A0B0DBV1_9MICC</name>
<proteinExistence type="predicted"/>
<dbReference type="GO" id="GO:0006281">
    <property type="term" value="P:DNA repair"/>
    <property type="evidence" value="ECO:0007669"/>
    <property type="project" value="InterPro"/>
</dbReference>
<dbReference type="Gene3D" id="1.10.340.30">
    <property type="entry name" value="Hypothetical protein, domain 2"/>
    <property type="match status" value="1"/>
</dbReference>
<dbReference type="STRING" id="223184.AS25_12225"/>
<comment type="caution">
    <text evidence="1">The sequence shown here is derived from an EMBL/GenBank/DDBJ whole genome shotgun (WGS) entry which is preliminary data.</text>
</comment>
<dbReference type="InterPro" id="IPR011257">
    <property type="entry name" value="DNA_glycosylase"/>
</dbReference>
<evidence type="ECO:0000313" key="1">
    <source>
        <dbReference type="EMBL" id="KHE73632.1"/>
    </source>
</evidence>
<dbReference type="eggNOG" id="COG0177">
    <property type="taxonomic scope" value="Bacteria"/>
</dbReference>
<sequence>MTRSHEDTVRVLLERHGTTYAQDAGIELRDTPAPLFQLLVLANLLSARIGAKVAVASARELFAAGYRTPERMRAASWRQRIQALGRGGYKRYDERTSTMLGDGAALLLDEYGGDLRRLRERADGTDDVLEALQRFPGIGPAGAAIFAREVQGVWPGLAPFFDGKALDGARRIGLSDDAHDLAGLVPPEKLPVLAAALVRVALDRTKGDPLE</sequence>
<keyword evidence="1" id="KW-0540">Nuclease</keyword>
<dbReference type="RefSeq" id="WP_035965421.1">
    <property type="nucleotide sequence ID" value="NZ_JROM01000055.1"/>
</dbReference>